<dbReference type="Proteomes" id="UP000746471">
    <property type="component" value="Unassembled WGS sequence"/>
</dbReference>
<evidence type="ECO:0000313" key="1">
    <source>
        <dbReference type="EMBL" id="MBS7527563.1"/>
    </source>
</evidence>
<proteinExistence type="predicted"/>
<reference evidence="1 2" key="1">
    <citation type="submission" date="2021-05" db="EMBL/GenBank/DDBJ databases">
        <title>Fusibacter ferrireducens sp. nov., an anaerobic, sulfur- and Fe-reducing bacterium isolated from the mangrove sediment.</title>
        <authorList>
            <person name="Qiu D."/>
        </authorList>
    </citation>
    <scope>NUCLEOTIDE SEQUENCE [LARGE SCALE GENOMIC DNA]</scope>
    <source>
        <strain evidence="1 2">DSM 12116</strain>
    </source>
</reference>
<keyword evidence="2" id="KW-1185">Reference proteome</keyword>
<dbReference type="RefSeq" id="WP_213237425.1">
    <property type="nucleotide sequence ID" value="NZ_JAHBCL010000022.1"/>
</dbReference>
<evidence type="ECO:0000313" key="2">
    <source>
        <dbReference type="Proteomes" id="UP000746471"/>
    </source>
</evidence>
<sequence>MKISGYAVQQEVQTSLTRSASEKLTVQVEEMLEDPVINLSPLGLAKSENVEDDKSFELSEEDQVKVKLLEHVLSVITGKPFKFRMVVKIPKKRGVSFGPDNVLAASTFATGGKIRKQNVSVSFDRTYAEEETFQYHSNGIVRTEDGKEISFDYQLNMSRAFYASNSARLDFTQEVKDPLVINFDGKGIAFDHFDVEMDIDLDGRKDTFKGLAPGSGFLALDKNDNGRIDDGSELFGPKSGSGFSELSAYDMDHNGWIDEGDYIYKNLKILQYNEDGSSEMLALSETGVGAIYLGAVDGNYQVKEAMELSGAIKRSSIYLSEDGKAGVIHEVDLKI</sequence>
<dbReference type="PANTHER" id="PTHR39431">
    <property type="entry name" value="FRPA/C-RELATED PROTEIN"/>
    <property type="match status" value="1"/>
</dbReference>
<organism evidence="1 2">
    <name type="scientific">Fusibacter paucivorans</name>
    <dbReference type="NCBI Taxonomy" id="76009"/>
    <lineage>
        <taxon>Bacteria</taxon>
        <taxon>Bacillati</taxon>
        <taxon>Bacillota</taxon>
        <taxon>Clostridia</taxon>
        <taxon>Eubacteriales</taxon>
        <taxon>Eubacteriales Family XII. Incertae Sedis</taxon>
        <taxon>Fusibacter</taxon>
    </lineage>
</organism>
<protein>
    <recommendedName>
        <fullName evidence="3">VCBS repeat-containing protein</fullName>
    </recommendedName>
</protein>
<name>A0ABS5PQX1_9FIRM</name>
<dbReference type="EMBL" id="JAHBCL010000022">
    <property type="protein sequence ID" value="MBS7527563.1"/>
    <property type="molecule type" value="Genomic_DNA"/>
</dbReference>
<gene>
    <name evidence="1" type="ORF">KHM83_12835</name>
</gene>
<comment type="caution">
    <text evidence="1">The sequence shown here is derived from an EMBL/GenBank/DDBJ whole genome shotgun (WGS) entry which is preliminary data.</text>
</comment>
<dbReference type="PANTHER" id="PTHR39431:SF1">
    <property type="entry name" value="FRPA_C-RELATED PROTEIN"/>
    <property type="match status" value="1"/>
</dbReference>
<accession>A0ABS5PQX1</accession>
<evidence type="ECO:0008006" key="3">
    <source>
        <dbReference type="Google" id="ProtNLM"/>
    </source>
</evidence>